<name>A0A1R4HB82_9GAMM</name>
<gene>
    <name evidence="1" type="ORF">CRENPOLYSF1_440006</name>
</gene>
<dbReference type="OrthoDB" id="5624283at2"/>
<organism evidence="1 2">
    <name type="scientific">Crenothrix polyspora</name>
    <dbReference type="NCBI Taxonomy" id="360316"/>
    <lineage>
        <taxon>Bacteria</taxon>
        <taxon>Pseudomonadati</taxon>
        <taxon>Pseudomonadota</taxon>
        <taxon>Gammaproteobacteria</taxon>
        <taxon>Methylococcales</taxon>
        <taxon>Crenotrichaceae</taxon>
        <taxon>Crenothrix</taxon>
    </lineage>
</organism>
<accession>A0A1R4HB82</accession>
<reference evidence="2" key="1">
    <citation type="submission" date="2017-02" db="EMBL/GenBank/DDBJ databases">
        <authorList>
            <person name="Daims H."/>
        </authorList>
    </citation>
    <scope>NUCLEOTIDE SEQUENCE [LARGE SCALE GENOMIC DNA]</scope>
</reference>
<evidence type="ECO:0000313" key="2">
    <source>
        <dbReference type="Proteomes" id="UP000195667"/>
    </source>
</evidence>
<proteinExistence type="predicted"/>
<sequence>MQIDAAHHNGRLEIADEFSISNKSSAVYQQSQLDLLLEAHPGDTWLKQMKDIENQVLSLAEEDLPELSSKQRQHITAFTLQED</sequence>
<dbReference type="Proteomes" id="UP000195667">
    <property type="component" value="Unassembled WGS sequence"/>
</dbReference>
<dbReference type="EMBL" id="FUKI01000120">
    <property type="protein sequence ID" value="SJM93524.1"/>
    <property type="molecule type" value="Genomic_DNA"/>
</dbReference>
<keyword evidence="2" id="KW-1185">Reference proteome</keyword>
<protein>
    <submittedName>
        <fullName evidence="1">Uncharacterized protein</fullName>
    </submittedName>
</protein>
<dbReference type="RefSeq" id="WP_087143882.1">
    <property type="nucleotide sequence ID" value="NZ_FUKI01000120.1"/>
</dbReference>
<evidence type="ECO:0000313" key="1">
    <source>
        <dbReference type="EMBL" id="SJM93524.1"/>
    </source>
</evidence>
<dbReference type="AlphaFoldDB" id="A0A1R4HB82"/>